<dbReference type="GO" id="GO:0060090">
    <property type="term" value="F:molecular adaptor activity"/>
    <property type="evidence" value="ECO:0007669"/>
    <property type="project" value="TreeGrafter"/>
</dbReference>
<dbReference type="AlphaFoldDB" id="A0AA36DZF0"/>
<dbReference type="GO" id="GO:0000932">
    <property type="term" value="C:P-body"/>
    <property type="evidence" value="ECO:0007669"/>
    <property type="project" value="TreeGrafter"/>
</dbReference>
<dbReference type="Proteomes" id="UP001177003">
    <property type="component" value="Chromosome 3"/>
</dbReference>
<evidence type="ECO:0000313" key="1">
    <source>
        <dbReference type="EMBL" id="CAI9277404.1"/>
    </source>
</evidence>
<keyword evidence="2" id="KW-1185">Reference proteome</keyword>
<reference evidence="1" key="1">
    <citation type="submission" date="2023-04" db="EMBL/GenBank/DDBJ databases">
        <authorList>
            <person name="Vijverberg K."/>
            <person name="Xiong W."/>
            <person name="Schranz E."/>
        </authorList>
    </citation>
    <scope>NUCLEOTIDE SEQUENCE</scope>
</reference>
<dbReference type="GO" id="GO:0017148">
    <property type="term" value="P:negative regulation of translation"/>
    <property type="evidence" value="ECO:0007669"/>
    <property type="project" value="InterPro"/>
</dbReference>
<dbReference type="GO" id="GO:0000288">
    <property type="term" value="P:nuclear-transcribed mRNA catabolic process, deadenylation-dependent decay"/>
    <property type="evidence" value="ECO:0007669"/>
    <property type="project" value="TreeGrafter"/>
</dbReference>
<dbReference type="EMBL" id="OX465079">
    <property type="protein sequence ID" value="CAI9277404.1"/>
    <property type="molecule type" value="Genomic_DNA"/>
</dbReference>
<organism evidence="1 2">
    <name type="scientific">Lactuca saligna</name>
    <name type="common">Willowleaf lettuce</name>
    <dbReference type="NCBI Taxonomy" id="75948"/>
    <lineage>
        <taxon>Eukaryota</taxon>
        <taxon>Viridiplantae</taxon>
        <taxon>Streptophyta</taxon>
        <taxon>Embryophyta</taxon>
        <taxon>Tracheophyta</taxon>
        <taxon>Spermatophyta</taxon>
        <taxon>Magnoliopsida</taxon>
        <taxon>eudicotyledons</taxon>
        <taxon>Gunneridae</taxon>
        <taxon>Pentapetalae</taxon>
        <taxon>asterids</taxon>
        <taxon>campanulids</taxon>
        <taxon>Asterales</taxon>
        <taxon>Asteraceae</taxon>
        <taxon>Cichorioideae</taxon>
        <taxon>Cichorieae</taxon>
        <taxon>Lactucinae</taxon>
        <taxon>Lactuca</taxon>
    </lineage>
</organism>
<sequence>MLIYDHHHTIQYTITISNAHRSTTTVPPSPYEKTLIGMCLQLFTLKYVVSAPPEVFTFAHCERQVAFVDAVNTPKFQSGYANHAWLCLDLLEHCPKVFLYGMAHVNAPYNVLQHEVSLVVLLETEGE</sequence>
<name>A0AA36DZF0_LACSI</name>
<dbReference type="InterPro" id="IPR040398">
    <property type="entry name" value="Not1"/>
</dbReference>
<dbReference type="PANTHER" id="PTHR13162">
    <property type="entry name" value="CCR4-NOT TRANSCRIPTION COMPLEX"/>
    <property type="match status" value="1"/>
</dbReference>
<dbReference type="GO" id="GO:0030015">
    <property type="term" value="C:CCR4-NOT core complex"/>
    <property type="evidence" value="ECO:0007669"/>
    <property type="project" value="InterPro"/>
</dbReference>
<proteinExistence type="predicted"/>
<accession>A0AA36DZF0</accession>
<dbReference type="PANTHER" id="PTHR13162:SF8">
    <property type="entry name" value="CCR4-NOT TRANSCRIPTION COMPLEX SUBUNIT 1"/>
    <property type="match status" value="1"/>
</dbReference>
<gene>
    <name evidence="1" type="ORF">LSALG_LOCUS17334</name>
</gene>
<evidence type="ECO:0000313" key="2">
    <source>
        <dbReference type="Proteomes" id="UP001177003"/>
    </source>
</evidence>
<protein>
    <submittedName>
        <fullName evidence="1">Uncharacterized protein</fullName>
    </submittedName>
</protein>